<evidence type="ECO:0000313" key="1">
    <source>
        <dbReference type="EMBL" id="ERM02273.1"/>
    </source>
</evidence>
<comment type="caution">
    <text evidence="1">The sequence shown here is derived from an EMBL/GenBank/DDBJ whole genome shotgun (WGS) entry which is preliminary data.</text>
</comment>
<reference evidence="1 2" key="1">
    <citation type="journal article" date="2014" name="FEMS Microbiol. Lett.">
        <title>Genome sequencing analysis reveals virulence-related gene content of Ochrobactrum intermedium strain 229E, a urease-positive strain isolated from the human gastric niche.</title>
        <authorList>
            <person name="Kulkarni G.J."/>
            <person name="Shetty S."/>
            <person name="Dharne M.S."/>
            <person name="Shouche Y.S."/>
        </authorList>
    </citation>
    <scope>NUCLEOTIDE SEQUENCE [LARGE SCALE GENOMIC DNA]</scope>
    <source>
        <strain evidence="1 2">229E</strain>
    </source>
</reference>
<sequence length="68" mass="7318">MTTIFDAPEEFASTALAGFASIYNRYVRHVRGGGVVRSTKVPQGKVAVVVGGAAPAITRRLPDMWDRV</sequence>
<proteinExistence type="predicted"/>
<gene>
    <name evidence="1" type="ORF">Q644_17675</name>
</gene>
<organism evidence="1 2">
    <name type="scientific">Brucella intermedia 229E</name>
    <dbReference type="NCBI Taxonomy" id="1337887"/>
    <lineage>
        <taxon>Bacteria</taxon>
        <taxon>Pseudomonadati</taxon>
        <taxon>Pseudomonadota</taxon>
        <taxon>Alphaproteobacteria</taxon>
        <taxon>Hyphomicrobiales</taxon>
        <taxon>Brucellaceae</taxon>
        <taxon>Brucella/Ochrobactrum group</taxon>
        <taxon>Brucella</taxon>
    </lineage>
</organism>
<name>U4VB52_9HYPH</name>
<dbReference type="EMBL" id="ASXJ01000096">
    <property type="protein sequence ID" value="ERM02273.1"/>
    <property type="molecule type" value="Genomic_DNA"/>
</dbReference>
<dbReference type="Proteomes" id="UP000016842">
    <property type="component" value="Unassembled WGS sequence"/>
</dbReference>
<evidence type="ECO:0000313" key="2">
    <source>
        <dbReference type="Proteomes" id="UP000016842"/>
    </source>
</evidence>
<dbReference type="AlphaFoldDB" id="U4VB52"/>
<accession>U4VB52</accession>
<dbReference type="PATRIC" id="fig|1337887.3.peg.1939"/>
<dbReference type="SUPFAM" id="SSF82549">
    <property type="entry name" value="DAK1/DegV-like"/>
    <property type="match status" value="1"/>
</dbReference>
<protein>
    <submittedName>
        <fullName evidence="1">Uncharacterized protein</fullName>
    </submittedName>
</protein>